<reference evidence="1" key="1">
    <citation type="submission" date="2014-05" db="EMBL/GenBank/DDBJ databases">
        <authorList>
            <person name="Chronopoulou M."/>
        </authorList>
    </citation>
    <scope>NUCLEOTIDE SEQUENCE</scope>
    <source>
        <tissue evidence="1">Whole organism</tissue>
    </source>
</reference>
<protein>
    <submittedName>
        <fullName evidence="1">Uncharacterized protein</fullName>
    </submittedName>
</protein>
<name>A0A0K2TG30_LEPSM</name>
<sequence length="32" mass="3753">MTLRHIFEQTQPLLIFNAPISLSKSLICPRRE</sequence>
<dbReference type="AlphaFoldDB" id="A0A0K2TG30"/>
<proteinExistence type="predicted"/>
<dbReference type="EMBL" id="HACA01007181">
    <property type="protein sequence ID" value="CDW24542.1"/>
    <property type="molecule type" value="Transcribed_RNA"/>
</dbReference>
<accession>A0A0K2TG30</accession>
<evidence type="ECO:0000313" key="1">
    <source>
        <dbReference type="EMBL" id="CDW24542.1"/>
    </source>
</evidence>
<organism evidence="1">
    <name type="scientific">Lepeophtheirus salmonis</name>
    <name type="common">Salmon louse</name>
    <name type="synonym">Caligus salmonis</name>
    <dbReference type="NCBI Taxonomy" id="72036"/>
    <lineage>
        <taxon>Eukaryota</taxon>
        <taxon>Metazoa</taxon>
        <taxon>Ecdysozoa</taxon>
        <taxon>Arthropoda</taxon>
        <taxon>Crustacea</taxon>
        <taxon>Multicrustacea</taxon>
        <taxon>Hexanauplia</taxon>
        <taxon>Copepoda</taxon>
        <taxon>Siphonostomatoida</taxon>
        <taxon>Caligidae</taxon>
        <taxon>Lepeophtheirus</taxon>
    </lineage>
</organism>